<evidence type="ECO:0000256" key="3">
    <source>
        <dbReference type="ARBA" id="ARBA00022692"/>
    </source>
</evidence>
<evidence type="ECO:0000256" key="2">
    <source>
        <dbReference type="ARBA" id="ARBA00022475"/>
    </source>
</evidence>
<organism evidence="7 8">
    <name type="scientific">Oscillochloris trichoides DG-6</name>
    <dbReference type="NCBI Taxonomy" id="765420"/>
    <lineage>
        <taxon>Bacteria</taxon>
        <taxon>Bacillati</taxon>
        <taxon>Chloroflexota</taxon>
        <taxon>Chloroflexia</taxon>
        <taxon>Chloroflexales</taxon>
        <taxon>Chloroflexineae</taxon>
        <taxon>Oscillochloridaceae</taxon>
        <taxon>Oscillochloris</taxon>
    </lineage>
</organism>
<sequence>MNDHGHISVRTYWNVFGGLMLLMGLTIGAYYIEKLVLPLPEIVAVGIALLIAFTKTALIVTFFMHLKVSSRLAQLFAASSFVWLLIMFMITMGDYFARGWPAQTGPLS</sequence>
<dbReference type="AlphaFoldDB" id="E1IGZ9"/>
<gene>
    <name evidence="7" type="ORF">OSCT_2600</name>
</gene>
<dbReference type="Pfam" id="PF03626">
    <property type="entry name" value="COX4_pro"/>
    <property type="match status" value="1"/>
</dbReference>
<feature type="transmembrane region" description="Helical" evidence="6">
    <location>
        <begin position="44"/>
        <end position="63"/>
    </location>
</feature>
<comment type="subcellular location">
    <subcellularLocation>
        <location evidence="1">Cell membrane</location>
        <topology evidence="1">Multi-pass membrane protein</topology>
    </subcellularLocation>
</comment>
<feature type="transmembrane region" description="Helical" evidence="6">
    <location>
        <begin position="75"/>
        <end position="97"/>
    </location>
</feature>
<evidence type="ECO:0000256" key="4">
    <source>
        <dbReference type="ARBA" id="ARBA00022989"/>
    </source>
</evidence>
<feature type="transmembrane region" description="Helical" evidence="6">
    <location>
        <begin position="12"/>
        <end position="32"/>
    </location>
</feature>
<protein>
    <submittedName>
        <fullName evidence="7">Caa(3)-type oxidase, subunit IV</fullName>
    </submittedName>
</protein>
<evidence type="ECO:0000313" key="8">
    <source>
        <dbReference type="Proteomes" id="UP000054010"/>
    </source>
</evidence>
<dbReference type="Proteomes" id="UP000054010">
    <property type="component" value="Unassembled WGS sequence"/>
</dbReference>
<keyword evidence="8" id="KW-1185">Reference proteome</keyword>
<dbReference type="NCBIfam" id="TIGR02229">
    <property type="entry name" value="caa3_sub_IV"/>
    <property type="match status" value="1"/>
</dbReference>
<keyword evidence="2" id="KW-1003">Cell membrane</keyword>
<dbReference type="HOGENOM" id="CLU_146734_0_0_0"/>
<accession>E1IGZ9</accession>
<evidence type="ECO:0000313" key="7">
    <source>
        <dbReference type="EMBL" id="EFO79474.1"/>
    </source>
</evidence>
<name>E1IGZ9_9CHLR</name>
<evidence type="ECO:0000256" key="5">
    <source>
        <dbReference type="ARBA" id="ARBA00023136"/>
    </source>
</evidence>
<keyword evidence="4 6" id="KW-1133">Transmembrane helix</keyword>
<keyword evidence="5 6" id="KW-0472">Membrane</keyword>
<comment type="caution">
    <text evidence="7">The sequence shown here is derived from an EMBL/GenBank/DDBJ whole genome shotgun (WGS) entry which is preliminary data.</text>
</comment>
<evidence type="ECO:0000256" key="6">
    <source>
        <dbReference type="SAM" id="Phobius"/>
    </source>
</evidence>
<keyword evidence="3 6" id="KW-0812">Transmembrane</keyword>
<dbReference type="OrthoDB" id="161949at2"/>
<dbReference type="InterPro" id="IPR005171">
    <property type="entry name" value="Cyt_c_oxidase_su4_prok"/>
</dbReference>
<dbReference type="GO" id="GO:0005886">
    <property type="term" value="C:plasma membrane"/>
    <property type="evidence" value="ECO:0007669"/>
    <property type="project" value="UniProtKB-SubCell"/>
</dbReference>
<dbReference type="InterPro" id="IPR011743">
    <property type="entry name" value="Caa3_sub_IV"/>
</dbReference>
<dbReference type="EMBL" id="ADVR01000112">
    <property type="protein sequence ID" value="EFO79474.1"/>
    <property type="molecule type" value="Genomic_DNA"/>
</dbReference>
<proteinExistence type="predicted"/>
<dbReference type="STRING" id="765420.OSCT_2600"/>
<evidence type="ECO:0000256" key="1">
    <source>
        <dbReference type="ARBA" id="ARBA00004651"/>
    </source>
</evidence>
<reference evidence="7 8" key="1">
    <citation type="journal article" date="2011" name="J. Bacteriol.">
        <title>Draft genome sequence of the anoxygenic filamentous phototrophic bacterium Oscillochloris trichoides subsp. DG-6.</title>
        <authorList>
            <person name="Kuznetsov B.B."/>
            <person name="Ivanovsky R.N."/>
            <person name="Keppen O.I."/>
            <person name="Sukhacheva M.V."/>
            <person name="Bumazhkin B.K."/>
            <person name="Patutina E.O."/>
            <person name="Beletsky A.V."/>
            <person name="Mardanov A.V."/>
            <person name="Baslerov R.V."/>
            <person name="Panteleeva A.N."/>
            <person name="Kolganova T.V."/>
            <person name="Ravin N.V."/>
            <person name="Skryabin K.G."/>
        </authorList>
    </citation>
    <scope>NUCLEOTIDE SEQUENCE [LARGE SCALE GENOMIC DNA]</scope>
    <source>
        <strain evidence="7 8">DG-6</strain>
    </source>
</reference>